<dbReference type="InterPro" id="IPR051357">
    <property type="entry name" value="H3K9_HMTase_SUVAR3-9"/>
</dbReference>
<evidence type="ECO:0000256" key="2">
    <source>
        <dbReference type="ARBA" id="ARBA00023242"/>
    </source>
</evidence>
<dbReference type="InterPro" id="IPR036987">
    <property type="entry name" value="SRA-YDG_sf"/>
</dbReference>
<organism evidence="5 6">
    <name type="scientific">Cinchona calisaya</name>
    <dbReference type="NCBI Taxonomy" id="153742"/>
    <lineage>
        <taxon>Eukaryota</taxon>
        <taxon>Viridiplantae</taxon>
        <taxon>Streptophyta</taxon>
        <taxon>Embryophyta</taxon>
        <taxon>Tracheophyta</taxon>
        <taxon>Spermatophyta</taxon>
        <taxon>Magnoliopsida</taxon>
        <taxon>eudicotyledons</taxon>
        <taxon>Gunneridae</taxon>
        <taxon>Pentapetalae</taxon>
        <taxon>asterids</taxon>
        <taxon>lamiids</taxon>
        <taxon>Gentianales</taxon>
        <taxon>Rubiaceae</taxon>
        <taxon>Cinchonoideae</taxon>
        <taxon>Cinchoneae</taxon>
        <taxon>Cinchona</taxon>
    </lineage>
</organism>
<dbReference type="PANTHER" id="PTHR45660">
    <property type="entry name" value="HISTONE-LYSINE N-METHYLTRANSFERASE SETMAR"/>
    <property type="match status" value="1"/>
</dbReference>
<dbReference type="EMBL" id="JBJUIK010000004">
    <property type="protein sequence ID" value="KAL3528327.1"/>
    <property type="molecule type" value="Genomic_DNA"/>
</dbReference>
<dbReference type="SUPFAM" id="SSF88697">
    <property type="entry name" value="PUA domain-like"/>
    <property type="match status" value="1"/>
</dbReference>
<evidence type="ECO:0000313" key="5">
    <source>
        <dbReference type="EMBL" id="KAL3528327.1"/>
    </source>
</evidence>
<dbReference type="InterPro" id="IPR003105">
    <property type="entry name" value="SRA_YDG"/>
</dbReference>
<feature type="domain" description="YDG" evidence="4">
    <location>
        <begin position="1"/>
        <end position="88"/>
    </location>
</feature>
<dbReference type="AlphaFoldDB" id="A0ABD3A9E0"/>
<keyword evidence="2 3" id="KW-0539">Nucleus</keyword>
<dbReference type="Gene3D" id="2.30.280.10">
    <property type="entry name" value="SRA-YDG"/>
    <property type="match status" value="1"/>
</dbReference>
<reference evidence="5 6" key="1">
    <citation type="submission" date="2024-11" db="EMBL/GenBank/DDBJ databases">
        <title>A near-complete genome assembly of Cinchona calisaya.</title>
        <authorList>
            <person name="Lian D.C."/>
            <person name="Zhao X.W."/>
            <person name="Wei L."/>
        </authorList>
    </citation>
    <scope>NUCLEOTIDE SEQUENCE [LARGE SCALE GENOMIC DNA]</scope>
    <source>
        <tissue evidence="5">Nenye</tissue>
    </source>
</reference>
<dbReference type="GO" id="GO:0005694">
    <property type="term" value="C:chromosome"/>
    <property type="evidence" value="ECO:0007669"/>
    <property type="project" value="UniProtKB-SubCell"/>
</dbReference>
<accession>A0ABD3A9E0</accession>
<evidence type="ECO:0000256" key="1">
    <source>
        <dbReference type="ARBA" id="ARBA00004286"/>
    </source>
</evidence>
<protein>
    <recommendedName>
        <fullName evidence="4">YDG domain-containing protein</fullName>
    </recommendedName>
</protein>
<dbReference type="PROSITE" id="PS51015">
    <property type="entry name" value="YDG"/>
    <property type="match status" value="1"/>
</dbReference>
<comment type="subcellular location">
    <subcellularLocation>
        <location evidence="1">Chromosome</location>
    </subcellularLocation>
    <subcellularLocation>
        <location evidence="3">Nucleus</location>
    </subcellularLocation>
</comment>
<proteinExistence type="predicted"/>
<comment type="caution">
    <text evidence="5">The sequence shown here is derived from an EMBL/GenBank/DDBJ whole genome shotgun (WGS) entry which is preliminary data.</text>
</comment>
<evidence type="ECO:0000313" key="6">
    <source>
        <dbReference type="Proteomes" id="UP001630127"/>
    </source>
</evidence>
<evidence type="ECO:0000259" key="4">
    <source>
        <dbReference type="PROSITE" id="PS51015"/>
    </source>
</evidence>
<gene>
    <name evidence="5" type="ORF">ACH5RR_007649</name>
</gene>
<name>A0ABD3A9E0_9GENT</name>
<dbReference type="PANTHER" id="PTHR45660:SF46">
    <property type="entry name" value="HISTONE-LYSINE N-METHYLTRANSFERASE, H3 LYSINE-9 SPECIFIC SUVH6"/>
    <property type="match status" value="1"/>
</dbReference>
<dbReference type="InterPro" id="IPR015947">
    <property type="entry name" value="PUA-like_sf"/>
</dbReference>
<dbReference type="GO" id="GO:0005634">
    <property type="term" value="C:nucleus"/>
    <property type="evidence" value="ECO:0007669"/>
    <property type="project" value="UniProtKB-SubCell"/>
</dbReference>
<evidence type="ECO:0000256" key="3">
    <source>
        <dbReference type="PROSITE-ProRule" id="PRU00358"/>
    </source>
</evidence>
<dbReference type="SMART" id="SM00466">
    <property type="entry name" value="SRA"/>
    <property type="match status" value="1"/>
</dbReference>
<sequence>MSVPKMWSKINANLDRFGFKIYATSIVNSGRYQNVIKSSDVFIYTGQGGNQKMVRGNLALKHSMVTKLPVRVIGARKTLKASDTAGMN</sequence>
<keyword evidence="6" id="KW-1185">Reference proteome</keyword>
<dbReference type="Proteomes" id="UP001630127">
    <property type="component" value="Unassembled WGS sequence"/>
</dbReference>
<dbReference type="Pfam" id="PF02182">
    <property type="entry name" value="SAD_SRA"/>
    <property type="match status" value="1"/>
</dbReference>